<accession>A0AB39Y4W7</accession>
<dbReference type="RefSeq" id="WP_166663122.1">
    <property type="nucleotide sequence ID" value="NZ_CP165727.1"/>
</dbReference>
<sequence length="56" mass="6363">MEAADLFPRLPVPPDSCAECAAHVAARFQAHVDRDRSRVSDMNVLIMRHHPELRAR</sequence>
<organism evidence="1">
    <name type="scientific">Streptomyces sp. R33</name>
    <dbReference type="NCBI Taxonomy" id="3238629"/>
    <lineage>
        <taxon>Bacteria</taxon>
        <taxon>Bacillati</taxon>
        <taxon>Actinomycetota</taxon>
        <taxon>Actinomycetes</taxon>
        <taxon>Kitasatosporales</taxon>
        <taxon>Streptomycetaceae</taxon>
        <taxon>Streptomyces</taxon>
    </lineage>
</organism>
<protein>
    <submittedName>
        <fullName evidence="1">Uncharacterized protein</fullName>
    </submittedName>
</protein>
<evidence type="ECO:0000313" key="1">
    <source>
        <dbReference type="EMBL" id="XDV64092.1"/>
    </source>
</evidence>
<reference evidence="1" key="1">
    <citation type="submission" date="2024-08" db="EMBL/GenBank/DDBJ databases">
        <authorList>
            <person name="Yu S.T."/>
        </authorList>
    </citation>
    <scope>NUCLEOTIDE SEQUENCE</scope>
    <source>
        <strain evidence="1">R33</strain>
    </source>
</reference>
<gene>
    <name evidence="1" type="ORF">AB5J51_14680</name>
</gene>
<name>A0AB39Y4W7_9ACTN</name>
<dbReference type="EMBL" id="CP165727">
    <property type="protein sequence ID" value="XDV64092.1"/>
    <property type="molecule type" value="Genomic_DNA"/>
</dbReference>
<proteinExistence type="predicted"/>
<dbReference type="AlphaFoldDB" id="A0AB39Y4W7"/>